<evidence type="ECO:0000256" key="5">
    <source>
        <dbReference type="ARBA" id="ARBA00022605"/>
    </source>
</evidence>
<evidence type="ECO:0000256" key="8">
    <source>
        <dbReference type="ARBA" id="ARBA00025475"/>
    </source>
</evidence>
<gene>
    <name evidence="12" type="primary">hisF</name>
    <name evidence="12" type="ORF">WP8S17C03_17600</name>
</gene>
<name>A0A6S5RI62_9GAMM</name>
<accession>A0A6S5RI62</accession>
<evidence type="ECO:0000256" key="3">
    <source>
        <dbReference type="ARBA" id="ARBA00011152"/>
    </source>
</evidence>
<comment type="catalytic activity">
    <reaction evidence="10">
        <text>5-[(5-phospho-1-deoxy-D-ribulos-1-ylimino)methylamino]-1-(5-phospho-beta-D-ribosyl)imidazole-4-carboxamide + L-glutamine = D-erythro-1-(imidazol-4-yl)glycerol 3-phosphate + 5-amino-1-(5-phospho-beta-D-ribosyl)imidazole-4-carboxamide + L-glutamate + H(+)</text>
        <dbReference type="Rhea" id="RHEA:24793"/>
        <dbReference type="ChEBI" id="CHEBI:15378"/>
        <dbReference type="ChEBI" id="CHEBI:29985"/>
        <dbReference type="ChEBI" id="CHEBI:58278"/>
        <dbReference type="ChEBI" id="CHEBI:58359"/>
        <dbReference type="ChEBI" id="CHEBI:58475"/>
        <dbReference type="ChEBI" id="CHEBI:58525"/>
        <dbReference type="EC" id="4.3.2.10"/>
    </reaction>
</comment>
<dbReference type="GO" id="GO:0000107">
    <property type="term" value="F:imidazoleglycerol-phosphate synthase activity"/>
    <property type="evidence" value="ECO:0007669"/>
    <property type="project" value="InterPro"/>
</dbReference>
<dbReference type="Gene3D" id="3.20.20.70">
    <property type="entry name" value="Aldolase class I"/>
    <property type="match status" value="1"/>
</dbReference>
<evidence type="ECO:0000256" key="11">
    <source>
        <dbReference type="RuleBase" id="RU003657"/>
    </source>
</evidence>
<evidence type="ECO:0000313" key="13">
    <source>
        <dbReference type="Proteomes" id="UP000515591"/>
    </source>
</evidence>
<evidence type="ECO:0000256" key="1">
    <source>
        <dbReference type="ARBA" id="ARBA00005091"/>
    </source>
</evidence>
<dbReference type="Proteomes" id="UP000515591">
    <property type="component" value="Chromosome"/>
</dbReference>
<dbReference type="InterPro" id="IPR011060">
    <property type="entry name" value="RibuloseP-bd_barrel"/>
</dbReference>
<comment type="subunit">
    <text evidence="3">Heterodimer of HisH and HisF.</text>
</comment>
<dbReference type="InterPro" id="IPR013785">
    <property type="entry name" value="Aldolase_TIM"/>
</dbReference>
<dbReference type="Pfam" id="PF00977">
    <property type="entry name" value="His_biosynth"/>
    <property type="match status" value="1"/>
</dbReference>
<dbReference type="PANTHER" id="PTHR21235:SF2">
    <property type="entry name" value="IMIDAZOLE GLYCEROL PHOSPHATE SYNTHASE HISHF"/>
    <property type="match status" value="1"/>
</dbReference>
<keyword evidence="5 11" id="KW-0028">Amino-acid biosynthesis</keyword>
<dbReference type="PANTHER" id="PTHR21235">
    <property type="entry name" value="IMIDAZOLE GLYCEROL PHOSPHATE SYNTHASE SUBUNIT HISF/H IGP SYNTHASE SUBUNIT HISF/H"/>
    <property type="match status" value="1"/>
</dbReference>
<dbReference type="RefSeq" id="WP_182852176.1">
    <property type="nucleotide sequence ID" value="NZ_AP022213.1"/>
</dbReference>
<evidence type="ECO:0000256" key="4">
    <source>
        <dbReference type="ARBA" id="ARBA00012809"/>
    </source>
</evidence>
<dbReference type="InterPro" id="IPR050064">
    <property type="entry name" value="IGPS_HisA/HisF"/>
</dbReference>
<comment type="similarity">
    <text evidence="2 11">Belongs to the HisA/HisF family.</text>
</comment>
<evidence type="ECO:0000256" key="10">
    <source>
        <dbReference type="ARBA" id="ARBA00047838"/>
    </source>
</evidence>
<dbReference type="SUPFAM" id="SSF51366">
    <property type="entry name" value="Ribulose-phoshate binding barrel"/>
    <property type="match status" value="1"/>
</dbReference>
<proteinExistence type="inferred from homology"/>
<dbReference type="InterPro" id="IPR006062">
    <property type="entry name" value="His_biosynth"/>
</dbReference>
<keyword evidence="6 11" id="KW-0368">Histidine biosynthesis</keyword>
<evidence type="ECO:0000256" key="7">
    <source>
        <dbReference type="ARBA" id="ARBA00023239"/>
    </source>
</evidence>
<evidence type="ECO:0000256" key="9">
    <source>
        <dbReference type="ARBA" id="ARBA00030264"/>
    </source>
</evidence>
<dbReference type="GO" id="GO:0000105">
    <property type="term" value="P:L-histidine biosynthetic process"/>
    <property type="evidence" value="ECO:0007669"/>
    <property type="project" value="UniProtKB-UniPathway"/>
</dbReference>
<dbReference type="GO" id="GO:0016829">
    <property type="term" value="F:lyase activity"/>
    <property type="evidence" value="ECO:0007669"/>
    <property type="project" value="UniProtKB-KW"/>
</dbReference>
<sequence>MRNLRIIPRLDIKGSNLIKGVQLEGLRVIGDPQDHAIRYYEDGADELIYMDVVASLYGRNSLNDIVRRAAKDVFIPITVGGGIRSVENAKDILRAGADKVAINTAAVANPDLIRAVSRRFGSQAMVLSVEAKQVGPCKWEVYTDNGRERTGLDVLEWVVRGVELGAGELLVTSVDREGTRKGFDLALIRAVSDAVPVPVIASGGMGGLCHFAEAAFEGAVDGIAIADALHYNRLTLAQIRAAALEAHLPVRKFSSMRQNV</sequence>
<evidence type="ECO:0000256" key="6">
    <source>
        <dbReference type="ARBA" id="ARBA00023102"/>
    </source>
</evidence>
<comment type="pathway">
    <text evidence="1">Amino-acid biosynthesis; L-histidine biosynthesis; L-histidine from 5-phospho-alpha-D-ribose 1-diphosphate: step 5/9.</text>
</comment>
<dbReference type="EC" id="4.3.2.10" evidence="4"/>
<reference evidence="12 13" key="1">
    <citation type="submission" date="2019-12" db="EMBL/GenBank/DDBJ databases">
        <title>complete genome sequences of Pseudomonas otitidis str. WP8-S17-CRE-03 isolated from wastewater treatment plant effluent.</title>
        <authorList>
            <person name="Sekizuka T."/>
            <person name="Itokawa K."/>
            <person name="Yatsu K."/>
            <person name="Inamine Y."/>
            <person name="Kuroda M."/>
        </authorList>
    </citation>
    <scope>NUCLEOTIDE SEQUENCE [LARGE SCALE GENOMIC DNA]</scope>
    <source>
        <strain evidence="12 13">WP8-S17-CRE-03</strain>
    </source>
</reference>
<organism evidence="12 13">
    <name type="scientific">Metapseudomonas otitidis</name>
    <dbReference type="NCBI Taxonomy" id="319939"/>
    <lineage>
        <taxon>Bacteria</taxon>
        <taxon>Pseudomonadati</taxon>
        <taxon>Pseudomonadota</taxon>
        <taxon>Gammaproteobacteria</taxon>
        <taxon>Pseudomonadales</taxon>
        <taxon>Pseudomonadaceae</taxon>
        <taxon>Metapseudomonas</taxon>
    </lineage>
</organism>
<dbReference type="EMBL" id="AP022213">
    <property type="protein sequence ID" value="BBT15711.1"/>
    <property type="molecule type" value="Genomic_DNA"/>
</dbReference>
<comment type="function">
    <text evidence="8">IGPS catalyzes the conversion of PRFAR and glutamine to IGP, AICAR and glutamate. The HisF subunit catalyzes the cyclization activity that produces IGP and AICAR from PRFAR using the ammonia provided by the HisH subunit.</text>
</comment>
<dbReference type="InterPro" id="IPR004651">
    <property type="entry name" value="HisF"/>
</dbReference>
<keyword evidence="7" id="KW-0456">Lyase</keyword>
<evidence type="ECO:0000256" key="2">
    <source>
        <dbReference type="ARBA" id="ARBA00009667"/>
    </source>
</evidence>
<dbReference type="UniPathway" id="UPA00031">
    <property type="reaction ID" value="UER00010"/>
</dbReference>
<evidence type="ECO:0000313" key="12">
    <source>
        <dbReference type="EMBL" id="BBT15711.1"/>
    </source>
</evidence>
<protein>
    <recommendedName>
        <fullName evidence="4">imidazole glycerol-phosphate synthase</fullName>
        <ecNumber evidence="4">4.3.2.10</ecNumber>
    </recommendedName>
    <alternativeName>
        <fullName evidence="9">IGP synthase cyclase subunit</fullName>
    </alternativeName>
</protein>
<dbReference type="AlphaFoldDB" id="A0A6S5RI62"/>
<dbReference type="CDD" id="cd04731">
    <property type="entry name" value="HisF"/>
    <property type="match status" value="1"/>
</dbReference>